<sequence length="207" mass="23739">MLEKISERLFNYQCKKGMLDDKEHRLYVYAYNLLICRTIVYLLIVVFGICMGSLKEMIVFLLAFVPLRQYAGGIHLEKAEKCIVASGILICISGQYLKYFPIPTVSTFLWWIVSVGVISMIAPVECSNKKLESVERKVYKKRSWVLLGIESLSILITLLMDYLWISKSIMVSQVIISMSLILGILKENFFGVILVNTNQLHRGEKNE</sequence>
<proteinExistence type="predicted"/>
<dbReference type="Proteomes" id="UP000012589">
    <property type="component" value="Unassembled WGS sequence"/>
</dbReference>
<reference evidence="9 10" key="1">
    <citation type="journal article" date="2014" name="Genome Announc.">
        <title>Draft genome sequences of the altered schaedler flora, a defined bacterial community from gnotobiotic mice.</title>
        <authorList>
            <person name="Wannemuehler M.J."/>
            <person name="Overstreet A.M."/>
            <person name="Ward D.V."/>
            <person name="Phillips G.J."/>
        </authorList>
    </citation>
    <scope>NUCLEOTIDE SEQUENCE [LARGE SCALE GENOMIC DNA]</scope>
    <source>
        <strain evidence="9 10">ASF492</strain>
    </source>
</reference>
<comment type="caution">
    <text evidence="9">The sequence shown here is derived from an EMBL/GenBank/DDBJ whole genome shotgun (WGS) entry which is preliminary data.</text>
</comment>
<organism evidence="9 10">
    <name type="scientific">Eubacterium plexicaudatum ASF492</name>
    <dbReference type="NCBI Taxonomy" id="1235802"/>
    <lineage>
        <taxon>Bacteria</taxon>
        <taxon>Bacillati</taxon>
        <taxon>Bacillota</taxon>
        <taxon>Clostridia</taxon>
        <taxon>Eubacteriales</taxon>
        <taxon>Eubacteriaceae</taxon>
        <taxon>Eubacterium</taxon>
    </lineage>
</organism>
<keyword evidence="4 8" id="KW-0812">Transmembrane</keyword>
<dbReference type="InterPro" id="IPR006741">
    <property type="entry name" value="AgrB"/>
</dbReference>
<dbReference type="eggNOG" id="COG4512">
    <property type="taxonomic scope" value="Bacteria"/>
</dbReference>
<evidence type="ECO:0000256" key="3">
    <source>
        <dbReference type="ARBA" id="ARBA00022670"/>
    </source>
</evidence>
<dbReference type="AlphaFoldDB" id="N2BN81"/>
<dbReference type="OrthoDB" id="1771635at2"/>
<keyword evidence="3" id="KW-0645">Protease</keyword>
<dbReference type="Pfam" id="PF04647">
    <property type="entry name" value="AgrB"/>
    <property type="match status" value="1"/>
</dbReference>
<evidence type="ECO:0000256" key="1">
    <source>
        <dbReference type="ARBA" id="ARBA00022475"/>
    </source>
</evidence>
<dbReference type="EMBL" id="AQFT01000008">
    <property type="protein sequence ID" value="EMZ38304.1"/>
    <property type="molecule type" value="Genomic_DNA"/>
</dbReference>
<evidence type="ECO:0000313" key="10">
    <source>
        <dbReference type="Proteomes" id="UP000012589"/>
    </source>
</evidence>
<feature type="transmembrane region" description="Helical" evidence="8">
    <location>
        <begin position="171"/>
        <end position="195"/>
    </location>
</feature>
<keyword evidence="6 8" id="KW-1133">Transmembrane helix</keyword>
<keyword evidence="7 8" id="KW-0472">Membrane</keyword>
<dbReference type="STRING" id="1235802.C823_00221"/>
<evidence type="ECO:0000313" key="9">
    <source>
        <dbReference type="EMBL" id="EMZ38304.1"/>
    </source>
</evidence>
<dbReference type="HOGENOM" id="CLU_098969_1_2_9"/>
<evidence type="ECO:0000256" key="5">
    <source>
        <dbReference type="ARBA" id="ARBA00022801"/>
    </source>
</evidence>
<dbReference type="GO" id="GO:0009372">
    <property type="term" value="P:quorum sensing"/>
    <property type="evidence" value="ECO:0007669"/>
    <property type="project" value="UniProtKB-KW"/>
</dbReference>
<evidence type="ECO:0000256" key="6">
    <source>
        <dbReference type="ARBA" id="ARBA00022989"/>
    </source>
</evidence>
<gene>
    <name evidence="9" type="ORF">C823_00221</name>
</gene>
<evidence type="ECO:0000256" key="7">
    <source>
        <dbReference type="ARBA" id="ARBA00023136"/>
    </source>
</evidence>
<keyword evidence="1" id="KW-1003">Cell membrane</keyword>
<name>N2BN81_9FIRM</name>
<dbReference type="GO" id="GO:0006508">
    <property type="term" value="P:proteolysis"/>
    <property type="evidence" value="ECO:0007669"/>
    <property type="project" value="UniProtKB-KW"/>
</dbReference>
<keyword evidence="5" id="KW-0378">Hydrolase</keyword>
<feature type="transmembrane region" description="Helical" evidence="8">
    <location>
        <begin position="144"/>
        <end position="165"/>
    </location>
</feature>
<accession>N2BN81</accession>
<evidence type="ECO:0000256" key="2">
    <source>
        <dbReference type="ARBA" id="ARBA00022654"/>
    </source>
</evidence>
<protein>
    <recommendedName>
        <fullName evidence="11">Accessory gene regulator B</fullName>
    </recommendedName>
</protein>
<dbReference type="GO" id="GO:0016020">
    <property type="term" value="C:membrane"/>
    <property type="evidence" value="ECO:0007669"/>
    <property type="project" value="InterPro"/>
</dbReference>
<dbReference type="SMART" id="SM00793">
    <property type="entry name" value="AgrB"/>
    <property type="match status" value="1"/>
</dbReference>
<dbReference type="GO" id="GO:0008233">
    <property type="term" value="F:peptidase activity"/>
    <property type="evidence" value="ECO:0007669"/>
    <property type="project" value="UniProtKB-KW"/>
</dbReference>
<keyword evidence="10" id="KW-1185">Reference proteome</keyword>
<evidence type="ECO:0000256" key="8">
    <source>
        <dbReference type="SAM" id="Phobius"/>
    </source>
</evidence>
<dbReference type="PATRIC" id="fig|1235802.3.peg.234"/>
<keyword evidence="2" id="KW-0673">Quorum sensing</keyword>
<evidence type="ECO:0000256" key="4">
    <source>
        <dbReference type="ARBA" id="ARBA00022692"/>
    </source>
</evidence>
<evidence type="ECO:0008006" key="11">
    <source>
        <dbReference type="Google" id="ProtNLM"/>
    </source>
</evidence>
<feature type="transmembrane region" description="Helical" evidence="8">
    <location>
        <begin position="108"/>
        <end position="124"/>
    </location>
</feature>